<accession>A0ABX3A1R6</accession>
<dbReference type="InterPro" id="IPR029052">
    <property type="entry name" value="Metallo-depent_PP-like"/>
</dbReference>
<feature type="domain" description="Calcineurin-like phosphoesterase" evidence="2">
    <location>
        <begin position="58"/>
        <end position="224"/>
    </location>
</feature>
<proteinExistence type="predicted"/>
<evidence type="ECO:0000313" key="3">
    <source>
        <dbReference type="EMBL" id="ODG93258.1"/>
    </source>
</evidence>
<gene>
    <name evidence="3" type="ORF">BED47_02930</name>
</gene>
<keyword evidence="1" id="KW-1133">Transmembrane helix</keyword>
<dbReference type="SUPFAM" id="SSF56300">
    <property type="entry name" value="Metallo-dependent phosphatases"/>
    <property type="match status" value="1"/>
</dbReference>
<dbReference type="RefSeq" id="WP_069032336.1">
    <property type="nucleotide sequence ID" value="NZ_MDKC01000002.1"/>
</dbReference>
<dbReference type="Pfam" id="PF00149">
    <property type="entry name" value="Metallophos"/>
    <property type="match status" value="1"/>
</dbReference>
<dbReference type="PANTHER" id="PTHR31302:SF25">
    <property type="entry name" value="PHOSPHOESTERASE"/>
    <property type="match status" value="1"/>
</dbReference>
<dbReference type="EMBL" id="MDKC01000002">
    <property type="protein sequence ID" value="ODG93258.1"/>
    <property type="molecule type" value="Genomic_DNA"/>
</dbReference>
<keyword evidence="1" id="KW-0812">Transmembrane</keyword>
<comment type="caution">
    <text evidence="3">The sequence shown here is derived from an EMBL/GenBank/DDBJ whole genome shotgun (WGS) entry which is preliminary data.</text>
</comment>
<dbReference type="CDD" id="cd07385">
    <property type="entry name" value="MPP_YkuE_C"/>
    <property type="match status" value="1"/>
</dbReference>
<keyword evidence="1" id="KW-0472">Membrane</keyword>
<dbReference type="InterPro" id="IPR051158">
    <property type="entry name" value="Metallophosphoesterase_sf"/>
</dbReference>
<feature type="transmembrane region" description="Helical" evidence="1">
    <location>
        <begin position="12"/>
        <end position="30"/>
    </location>
</feature>
<evidence type="ECO:0000256" key="1">
    <source>
        <dbReference type="SAM" id="Phobius"/>
    </source>
</evidence>
<sequence>MKYTIFRRIVRRLIVFTLILLIFPIILYSYSKSIEPKMLDVNQITITSNSVSKQMEGFKIVQFSDSHLGAHYTLKQLNNVVDQINNQNPDLIVFTGDLIDNSAIYNKIDQIPAVLQQLKAKYGKYAIYGNHDVGGAGKKISASVFIKSGFTVLENEQKEIVLKDHSKLNIIGLDDYLLGRPNPAKAFKSIRKNAFNLLLVHEPDVAERIKEFPVDLQLSGHSHGGQVKLPFHEAIYTPPLATIYTEGLYKINHHIKPLNLYVNRGIGTTRLPFRFFSVPEISVFTLTNK</sequence>
<dbReference type="Proteomes" id="UP000094580">
    <property type="component" value="Unassembled WGS sequence"/>
</dbReference>
<evidence type="ECO:0000259" key="2">
    <source>
        <dbReference type="Pfam" id="PF00149"/>
    </source>
</evidence>
<dbReference type="Gene3D" id="3.60.21.10">
    <property type="match status" value="1"/>
</dbReference>
<protein>
    <recommendedName>
        <fullName evidence="2">Calcineurin-like phosphoesterase domain-containing protein</fullName>
    </recommendedName>
</protein>
<reference evidence="3 4" key="1">
    <citation type="submission" date="2016-07" db="EMBL/GenBank/DDBJ databases">
        <authorList>
            <person name="Townsley L."/>
            <person name="Shank E.A."/>
        </authorList>
    </citation>
    <scope>NUCLEOTIDE SEQUENCE [LARGE SCALE GENOMIC DNA]</scope>
    <source>
        <strain evidence="3 4">CH01</strain>
    </source>
</reference>
<evidence type="ECO:0000313" key="4">
    <source>
        <dbReference type="Proteomes" id="UP000094580"/>
    </source>
</evidence>
<keyword evidence="4" id="KW-1185">Reference proteome</keyword>
<name>A0ABX3A1R6_9BACI</name>
<organism evidence="3 4">
    <name type="scientific">Gottfriedia luciferensis</name>
    <dbReference type="NCBI Taxonomy" id="178774"/>
    <lineage>
        <taxon>Bacteria</taxon>
        <taxon>Bacillati</taxon>
        <taxon>Bacillota</taxon>
        <taxon>Bacilli</taxon>
        <taxon>Bacillales</taxon>
        <taxon>Bacillaceae</taxon>
        <taxon>Gottfriedia</taxon>
    </lineage>
</organism>
<dbReference type="InterPro" id="IPR004843">
    <property type="entry name" value="Calcineurin-like_PHP"/>
</dbReference>
<dbReference type="PANTHER" id="PTHR31302">
    <property type="entry name" value="TRANSMEMBRANE PROTEIN WITH METALLOPHOSPHOESTERASE DOMAIN-RELATED"/>
    <property type="match status" value="1"/>
</dbReference>